<protein>
    <submittedName>
        <fullName evidence="2">Unannotated protein</fullName>
    </submittedName>
</protein>
<evidence type="ECO:0000313" key="2">
    <source>
        <dbReference type="EMBL" id="CAB4687651.1"/>
    </source>
</evidence>
<sequence>MQHTLRVRGCSRGGIDPTNGFFPLGKLGHGAKVGWIPGRKRIQAEHNRRWAHLSSKGVRHGREVKPLPDTRNNAELGLRVTHHETKFFLAVQMQNRALNSVKASQGCRSDDCRNAGRQLPGHSSLRGNPKSGQARGANLGSIAKLAEGHASVILSYEDDCIWSLGCTLLNELPNRRHGLTLTNSAIGSLCRS</sequence>
<dbReference type="EMBL" id="CAEZXS010000012">
    <property type="protein sequence ID" value="CAB4687651.1"/>
    <property type="molecule type" value="Genomic_DNA"/>
</dbReference>
<feature type="region of interest" description="Disordered" evidence="1">
    <location>
        <begin position="114"/>
        <end position="135"/>
    </location>
</feature>
<reference evidence="2" key="1">
    <citation type="submission" date="2020-05" db="EMBL/GenBank/DDBJ databases">
        <authorList>
            <person name="Chiriac C."/>
            <person name="Salcher M."/>
            <person name="Ghai R."/>
            <person name="Kavagutti S V."/>
        </authorList>
    </citation>
    <scope>NUCLEOTIDE SEQUENCE</scope>
</reference>
<organism evidence="2">
    <name type="scientific">freshwater metagenome</name>
    <dbReference type="NCBI Taxonomy" id="449393"/>
    <lineage>
        <taxon>unclassified sequences</taxon>
        <taxon>metagenomes</taxon>
        <taxon>ecological metagenomes</taxon>
    </lineage>
</organism>
<proteinExistence type="predicted"/>
<gene>
    <name evidence="2" type="ORF">UFOPK2582_00207</name>
</gene>
<name>A0A6J6NLS7_9ZZZZ</name>
<accession>A0A6J6NLS7</accession>
<evidence type="ECO:0000256" key="1">
    <source>
        <dbReference type="SAM" id="MobiDB-lite"/>
    </source>
</evidence>
<dbReference type="AlphaFoldDB" id="A0A6J6NLS7"/>